<dbReference type="InterPro" id="IPR001853">
    <property type="entry name" value="DSBA-like_thioredoxin_dom"/>
</dbReference>
<evidence type="ECO:0000259" key="6">
    <source>
        <dbReference type="Pfam" id="PF01323"/>
    </source>
</evidence>
<dbReference type="PANTHER" id="PTHR42943">
    <property type="entry name" value="GLUTATHIONE S-TRANSFERASE KAPPA"/>
    <property type="match status" value="1"/>
</dbReference>
<dbReference type="GeneID" id="33564023"/>
<dbReference type="FunFam" id="3.40.30.10:FF:000096">
    <property type="entry name" value="Glutathione S-transferase kappa"/>
    <property type="match status" value="1"/>
</dbReference>
<dbReference type="SUPFAM" id="SSF52833">
    <property type="entry name" value="Thioredoxin-like"/>
    <property type="match status" value="1"/>
</dbReference>
<reference evidence="7 8" key="1">
    <citation type="submission" date="2016-07" db="EMBL/GenBank/DDBJ databases">
        <title>Pervasive Adenine N6-methylation of Active Genes in Fungi.</title>
        <authorList>
            <consortium name="DOE Joint Genome Institute"/>
            <person name="Mondo S.J."/>
            <person name="Dannebaum R.O."/>
            <person name="Kuo R.C."/>
            <person name="Labutti K."/>
            <person name="Haridas S."/>
            <person name="Kuo A."/>
            <person name="Salamov A."/>
            <person name="Ahrendt S.R."/>
            <person name="Lipzen A."/>
            <person name="Sullivan W."/>
            <person name="Andreopoulos W.B."/>
            <person name="Clum A."/>
            <person name="Lindquist E."/>
            <person name="Daum C."/>
            <person name="Ramamoorthy G.K."/>
            <person name="Gryganskyi A."/>
            <person name="Culley D."/>
            <person name="Magnuson J.K."/>
            <person name="James T.Y."/>
            <person name="O'Malley M.A."/>
            <person name="Stajich J.E."/>
            <person name="Spatafora J.W."/>
            <person name="Visel A."/>
            <person name="Grigoriev I.V."/>
        </authorList>
    </citation>
    <scope>NUCLEOTIDE SEQUENCE [LARGE SCALE GENOMIC DNA]</scope>
    <source>
        <strain evidence="7 8">NRRL 3116</strain>
    </source>
</reference>
<dbReference type="GO" id="GO:0005739">
    <property type="term" value="C:mitochondrion"/>
    <property type="evidence" value="ECO:0007669"/>
    <property type="project" value="TreeGrafter"/>
</dbReference>
<dbReference type="GO" id="GO:0004364">
    <property type="term" value="F:glutathione transferase activity"/>
    <property type="evidence" value="ECO:0007669"/>
    <property type="project" value="UniProtKB-UniRule"/>
</dbReference>
<dbReference type="GO" id="GO:0005777">
    <property type="term" value="C:peroxisome"/>
    <property type="evidence" value="ECO:0007669"/>
    <property type="project" value="TreeGrafter"/>
</dbReference>
<dbReference type="AlphaFoldDB" id="A0A1Y2GDQ9"/>
<evidence type="ECO:0000313" key="8">
    <source>
        <dbReference type="Proteomes" id="UP000193648"/>
    </source>
</evidence>
<comment type="catalytic activity">
    <reaction evidence="3 4">
        <text>RX + glutathione = an S-substituted glutathione + a halide anion + H(+)</text>
        <dbReference type="Rhea" id="RHEA:16437"/>
        <dbReference type="ChEBI" id="CHEBI:15378"/>
        <dbReference type="ChEBI" id="CHEBI:16042"/>
        <dbReference type="ChEBI" id="CHEBI:17792"/>
        <dbReference type="ChEBI" id="CHEBI:57925"/>
        <dbReference type="ChEBI" id="CHEBI:90779"/>
        <dbReference type="EC" id="2.5.1.18"/>
    </reaction>
</comment>
<proteinExistence type="inferred from homology"/>
<organism evidence="7 8">
    <name type="scientific">Lobosporangium transversale</name>
    <dbReference type="NCBI Taxonomy" id="64571"/>
    <lineage>
        <taxon>Eukaryota</taxon>
        <taxon>Fungi</taxon>
        <taxon>Fungi incertae sedis</taxon>
        <taxon>Mucoromycota</taxon>
        <taxon>Mortierellomycotina</taxon>
        <taxon>Mortierellomycetes</taxon>
        <taxon>Mortierellales</taxon>
        <taxon>Mortierellaceae</taxon>
        <taxon>Lobosporangium</taxon>
    </lineage>
</organism>
<comment type="similarity">
    <text evidence="1 4">Belongs to the GST superfamily. Kappa family.</text>
</comment>
<evidence type="ECO:0000256" key="3">
    <source>
        <dbReference type="ARBA" id="ARBA00047960"/>
    </source>
</evidence>
<dbReference type="InterPro" id="IPR036249">
    <property type="entry name" value="Thioredoxin-like_sf"/>
</dbReference>
<dbReference type="EC" id="2.5.1.18" evidence="4"/>
<dbReference type="GO" id="GO:0004602">
    <property type="term" value="F:glutathione peroxidase activity"/>
    <property type="evidence" value="ECO:0007669"/>
    <property type="project" value="TreeGrafter"/>
</dbReference>
<sequence>MASRSTITCFYDIVSPYSYFGVKLLNRYRQQPQWQNVAVEFRPVFLGGIMNGAKNQPPATIPAKGKYMIKDLHTISKITGIPFQFSSNFPLLTIPTMRLLIAIQKHESAKYEQCIEKLYDEYWVQDNDVTDAAILVKALSPILGSANAVEKYLQMTSDKGIKQTLMDNTQQAVDIGAFGAPTFIVKKAGTEAGEEVMFFGSDRFEMMASFLDLPYPGITFHKTSSPKL</sequence>
<protein>
    <recommendedName>
        <fullName evidence="4">Glutathione S-transferase kappa</fullName>
        <ecNumber evidence="4">2.5.1.18</ecNumber>
    </recommendedName>
</protein>
<dbReference type="RefSeq" id="XP_021878226.1">
    <property type="nucleotide sequence ID" value="XM_022022179.1"/>
</dbReference>
<dbReference type="OrthoDB" id="4664297at2759"/>
<dbReference type="Pfam" id="PF01323">
    <property type="entry name" value="DSBA"/>
    <property type="match status" value="1"/>
</dbReference>
<keyword evidence="2 4" id="KW-0808">Transferase</keyword>
<gene>
    <name evidence="7" type="ORF">BCR41DRAFT_339961</name>
</gene>
<dbReference type="InParanoid" id="A0A1Y2GDQ9"/>
<accession>A0A1Y2GDQ9</accession>
<keyword evidence="8" id="KW-1185">Reference proteome</keyword>
<dbReference type="Proteomes" id="UP000193648">
    <property type="component" value="Unassembled WGS sequence"/>
</dbReference>
<dbReference type="PANTHER" id="PTHR42943:SF2">
    <property type="entry name" value="GLUTATHIONE S-TRANSFERASE KAPPA 1"/>
    <property type="match status" value="1"/>
</dbReference>
<dbReference type="EMBL" id="MCFF01000039">
    <property type="protein sequence ID" value="ORZ07992.1"/>
    <property type="molecule type" value="Genomic_DNA"/>
</dbReference>
<evidence type="ECO:0000256" key="4">
    <source>
        <dbReference type="PIRNR" id="PIRNR006386"/>
    </source>
</evidence>
<evidence type="ECO:0000256" key="5">
    <source>
        <dbReference type="PIRSR" id="PIRSR006386-1"/>
    </source>
</evidence>
<dbReference type="GO" id="GO:0006749">
    <property type="term" value="P:glutathione metabolic process"/>
    <property type="evidence" value="ECO:0007669"/>
    <property type="project" value="TreeGrafter"/>
</dbReference>
<feature type="domain" description="DSBA-like thioredoxin" evidence="6">
    <location>
        <begin position="6"/>
        <end position="211"/>
    </location>
</feature>
<evidence type="ECO:0000256" key="1">
    <source>
        <dbReference type="ARBA" id="ARBA00006494"/>
    </source>
</evidence>
<evidence type="ECO:0000313" key="7">
    <source>
        <dbReference type="EMBL" id="ORZ07992.1"/>
    </source>
</evidence>
<feature type="active site" description="Nucleophile" evidence="5">
    <location>
        <position position="15"/>
    </location>
</feature>
<comment type="caution">
    <text evidence="7">The sequence shown here is derived from an EMBL/GenBank/DDBJ whole genome shotgun (WGS) entry which is preliminary data.</text>
</comment>
<name>A0A1Y2GDQ9_9FUNG</name>
<dbReference type="STRING" id="64571.A0A1Y2GDQ9"/>
<dbReference type="InterPro" id="IPR014440">
    <property type="entry name" value="HCCAis_GSTk"/>
</dbReference>
<dbReference type="InterPro" id="IPR051924">
    <property type="entry name" value="GST_Kappa/NadH"/>
</dbReference>
<evidence type="ECO:0000256" key="2">
    <source>
        <dbReference type="ARBA" id="ARBA00022679"/>
    </source>
</evidence>
<dbReference type="PIRSF" id="PIRSF006386">
    <property type="entry name" value="HCCAis_GSTk"/>
    <property type="match status" value="1"/>
</dbReference>
<dbReference type="Gene3D" id="3.40.30.10">
    <property type="entry name" value="Glutaredoxin"/>
    <property type="match status" value="1"/>
</dbReference>